<feature type="signal peptide" evidence="1">
    <location>
        <begin position="1"/>
        <end position="16"/>
    </location>
</feature>
<comment type="caution">
    <text evidence="2">The sequence shown here is derived from an EMBL/GenBank/DDBJ whole genome shotgun (WGS) entry which is preliminary data.</text>
</comment>
<dbReference type="Gene3D" id="1.25.40.390">
    <property type="match status" value="1"/>
</dbReference>
<gene>
    <name evidence="2" type="ORF">CCY01nite_16250</name>
</gene>
<dbReference type="RefSeq" id="WP_146859559.1">
    <property type="nucleotide sequence ID" value="NZ_BKAU01000001.1"/>
</dbReference>
<dbReference type="Pfam" id="PF12771">
    <property type="entry name" value="SusD-like_2"/>
    <property type="match status" value="1"/>
</dbReference>
<dbReference type="OrthoDB" id="614457at2"/>
<dbReference type="EMBL" id="BKAU01000001">
    <property type="protein sequence ID" value="GEP95365.1"/>
    <property type="molecule type" value="Genomic_DNA"/>
</dbReference>
<dbReference type="InterPro" id="IPR011990">
    <property type="entry name" value="TPR-like_helical_dom_sf"/>
</dbReference>
<organism evidence="2 3">
    <name type="scientific">Chitinophaga cymbidii</name>
    <dbReference type="NCBI Taxonomy" id="1096750"/>
    <lineage>
        <taxon>Bacteria</taxon>
        <taxon>Pseudomonadati</taxon>
        <taxon>Bacteroidota</taxon>
        <taxon>Chitinophagia</taxon>
        <taxon>Chitinophagales</taxon>
        <taxon>Chitinophagaceae</taxon>
        <taxon>Chitinophaga</taxon>
    </lineage>
</organism>
<proteinExistence type="predicted"/>
<sequence length="479" mass="52693">MKITSIKTTLAAIALAAVILPGCKKFLDVNDNPNATEKVDPEQILPSAQAAVMHVINSQYQTFGNFWAQYWTQLPNSSQFRSVEQYSSGPADFDRAWGILYAGALTDTDSLIVKQNQARYAQYAAIGWILRAYSFQLLTDGFGDVPLKDALMGTANRSPRYDTQQEVYDSVFSFIDHGLALMDPDSDYHPGDDDLLAGGDMETWIRIANTLKLRAYLRLTEVDAAKAQAGVEALYSDGALFLEDDVTLAYTSQGGNQNPLWAEVVALNTRNQGASSTIMDPLKANDDPRITRFYQLRVDSTTYRSTPQGTFDQIASNIALSYPNSATVLGPTAPGVLMSAAESYFLQAEAAQRGWGSGNAAELYRDGIRASFAFLGLEDDEATTYINSAPAAQWPANPADRIGAIITQKWFAMCGSQGFEAWTEYRRTGYPDWIEPSAASILGPGNMAQRFVYPQTELTRNGNFPGLKPIGERVWWDTK</sequence>
<name>A0A512RI47_9BACT</name>
<protein>
    <recommendedName>
        <fullName evidence="4">SusD/RagB family nutrient-binding outer membrane lipoprotein</fullName>
    </recommendedName>
</protein>
<keyword evidence="3" id="KW-1185">Reference proteome</keyword>
<dbReference type="SUPFAM" id="SSF48452">
    <property type="entry name" value="TPR-like"/>
    <property type="match status" value="1"/>
</dbReference>
<accession>A0A512RI47</accession>
<evidence type="ECO:0000313" key="3">
    <source>
        <dbReference type="Proteomes" id="UP000321436"/>
    </source>
</evidence>
<keyword evidence="1" id="KW-0732">Signal</keyword>
<evidence type="ECO:0000313" key="2">
    <source>
        <dbReference type="EMBL" id="GEP95365.1"/>
    </source>
</evidence>
<evidence type="ECO:0008006" key="4">
    <source>
        <dbReference type="Google" id="ProtNLM"/>
    </source>
</evidence>
<evidence type="ECO:0000256" key="1">
    <source>
        <dbReference type="SAM" id="SignalP"/>
    </source>
</evidence>
<dbReference type="Proteomes" id="UP000321436">
    <property type="component" value="Unassembled WGS sequence"/>
</dbReference>
<dbReference type="InterPro" id="IPR041662">
    <property type="entry name" value="SusD-like_2"/>
</dbReference>
<feature type="chain" id="PRO_5022022136" description="SusD/RagB family nutrient-binding outer membrane lipoprotein" evidence="1">
    <location>
        <begin position="17"/>
        <end position="479"/>
    </location>
</feature>
<reference evidence="2 3" key="1">
    <citation type="submission" date="2019-07" db="EMBL/GenBank/DDBJ databases">
        <title>Whole genome shotgun sequence of Chitinophaga cymbidii NBRC 109752.</title>
        <authorList>
            <person name="Hosoyama A."/>
            <person name="Uohara A."/>
            <person name="Ohji S."/>
            <person name="Ichikawa N."/>
        </authorList>
    </citation>
    <scope>NUCLEOTIDE SEQUENCE [LARGE SCALE GENOMIC DNA]</scope>
    <source>
        <strain evidence="2 3">NBRC 109752</strain>
    </source>
</reference>
<dbReference type="AlphaFoldDB" id="A0A512RI47"/>